<name>A0AC61QRG1_9BACT</name>
<dbReference type="EMBL" id="SRZC01000008">
    <property type="protein sequence ID" value="TGX82659.1"/>
    <property type="molecule type" value="Genomic_DNA"/>
</dbReference>
<comment type="caution">
    <text evidence="1">The sequence shown here is derived from an EMBL/GenBank/DDBJ whole genome shotgun (WGS) entry which is preliminary data.</text>
</comment>
<organism evidence="1 2">
    <name type="scientific">Palleniella muris</name>
    <dbReference type="NCBI Taxonomy" id="3038145"/>
    <lineage>
        <taxon>Bacteria</taxon>
        <taxon>Pseudomonadati</taxon>
        <taxon>Bacteroidota</taxon>
        <taxon>Bacteroidia</taxon>
        <taxon>Bacteroidales</taxon>
        <taxon>Prevotellaceae</taxon>
        <taxon>Palleniella</taxon>
    </lineage>
</organism>
<keyword evidence="2" id="KW-1185">Reference proteome</keyword>
<accession>A0AC61QRG1</accession>
<sequence length="218" mass="24541">MIKTILFDFGGVIITLDQKEAMRRFGALGVPDVEKRLDAYTQAGMFGDVEDGKLSADGFVAEMSAMCGKEVTWEECKWAWTGYKSDLPKRNIDILRKLRNMGYRLVMVSNTNPFMMAWACSSEFSRGLDDECPEGKPVSDYFDACYKSYEIGAMKPSERYFRHVLEHEGISPSEALFVDDGAKNVEMAASLGFRTLCPVNGEDWTGKLMALLEKENNM</sequence>
<proteinExistence type="predicted"/>
<dbReference type="Proteomes" id="UP000308886">
    <property type="component" value="Unassembled WGS sequence"/>
</dbReference>
<gene>
    <name evidence="1" type="ORF">E5358_06340</name>
</gene>
<reference evidence="1" key="1">
    <citation type="submission" date="2019-04" db="EMBL/GenBank/DDBJ databases">
        <title>Microbes associate with the intestines of laboratory mice.</title>
        <authorList>
            <person name="Navarre W."/>
            <person name="Wong E."/>
            <person name="Huang K."/>
            <person name="Tropini C."/>
            <person name="Ng K."/>
            <person name="Yu B."/>
        </authorList>
    </citation>
    <scope>NUCLEOTIDE SEQUENCE</scope>
    <source>
        <strain evidence="1">NM73_A23</strain>
    </source>
</reference>
<evidence type="ECO:0000313" key="1">
    <source>
        <dbReference type="EMBL" id="TGX82659.1"/>
    </source>
</evidence>
<evidence type="ECO:0000313" key="2">
    <source>
        <dbReference type="Proteomes" id="UP000308886"/>
    </source>
</evidence>
<protein>
    <submittedName>
        <fullName evidence="1">HAD family phosphatase</fullName>
    </submittedName>
</protein>